<dbReference type="InterPro" id="IPR003594">
    <property type="entry name" value="HATPase_dom"/>
</dbReference>
<evidence type="ECO:0000313" key="11">
    <source>
        <dbReference type="Proteomes" id="UP000825679"/>
    </source>
</evidence>
<dbReference type="SUPFAM" id="SSF55874">
    <property type="entry name" value="ATPase domain of HSP90 chaperone/DNA topoisomerase II/histidine kinase"/>
    <property type="match status" value="1"/>
</dbReference>
<keyword evidence="3 6" id="KW-0597">Phosphoprotein</keyword>
<dbReference type="SMART" id="SM00387">
    <property type="entry name" value="HATPase_c"/>
    <property type="match status" value="1"/>
</dbReference>
<dbReference type="InterPro" id="IPR036890">
    <property type="entry name" value="HATPase_C_sf"/>
</dbReference>
<dbReference type="PRINTS" id="PR00344">
    <property type="entry name" value="BCTRLSENSOR"/>
</dbReference>
<gene>
    <name evidence="10" type="ORF">K4H28_00840</name>
</gene>
<evidence type="ECO:0000256" key="5">
    <source>
        <dbReference type="ARBA" id="ARBA00022777"/>
    </source>
</evidence>
<keyword evidence="7" id="KW-1133">Transmembrane helix</keyword>
<evidence type="ECO:0000256" key="4">
    <source>
        <dbReference type="ARBA" id="ARBA00022679"/>
    </source>
</evidence>
<proteinExistence type="predicted"/>
<feature type="domain" description="Response regulatory" evidence="9">
    <location>
        <begin position="479"/>
        <end position="594"/>
    </location>
</feature>
<name>A0ABX8Z619_9NEIS</name>
<dbReference type="Pfam" id="PF00512">
    <property type="entry name" value="HisKA"/>
    <property type="match status" value="1"/>
</dbReference>
<keyword evidence="5" id="KW-0418">Kinase</keyword>
<dbReference type="CDD" id="cd17546">
    <property type="entry name" value="REC_hyHK_CKI1_RcsC-like"/>
    <property type="match status" value="1"/>
</dbReference>
<dbReference type="PROSITE" id="PS50109">
    <property type="entry name" value="HIS_KIN"/>
    <property type="match status" value="1"/>
</dbReference>
<dbReference type="SUPFAM" id="SSF52172">
    <property type="entry name" value="CheY-like"/>
    <property type="match status" value="1"/>
</dbReference>
<evidence type="ECO:0000256" key="6">
    <source>
        <dbReference type="PROSITE-ProRule" id="PRU00169"/>
    </source>
</evidence>
<comment type="catalytic activity">
    <reaction evidence="1">
        <text>ATP + protein L-histidine = ADP + protein N-phospho-L-histidine.</text>
        <dbReference type="EC" id="2.7.13.3"/>
    </reaction>
</comment>
<sequence>MTRFRIIFVVICIILLSNFGMMVHFELKQKKVLNYASESGIDNQLWQFFQLNNEYQRLREVVQYANTENLDAVHLRFDIFYSRVNSFAAGEIEAAPIFMHPELTKPLMAPLISYIHDSAKIHDAHPLSPAQWQEFKQRTIALEPAVNQLVQDARTHDAHEVDENRKDIRHWGELRIMLASLQTLLLFIFAGLGLYALWRSEKSRQALADTAISLQEARQQADVANEAKSRFLAHISHEIRTPLTSILGYTDRLSRKSLAPEDQREVSYIANSGAHLLRLLNNVLDLSKSDQNKLCLVNQTLSFKQFKQELKTMFEMMAQAKSIQFKIILAPDLPENIILDAGKFRQIMINLISNSLKFTHKGKVTVTFYGENLPEHYQIYAAVCDTGCGIKAIDQARIFSPFEQSESGQLAGGTGLGLALSRDYARLMYGDIQFTSQEYVGSEFIVNVQAQTASATPPSDVETPDVKGAIHPQSLANKLVLVVEDQSINREMICEILHDFGAQTLEAANGLEGIEQTLKNPQIDDIIMDYQMPEMNGMDAAEHLRGQGWHKPIYLVSASPLSELQTKAGFGAFTGHLHKPFTIDEIVELLNQEAETPATAVHSEAKLMLDATNAMQRLGFAVERFWPLCQKGLSRIEELEVQFVEAISQGEREDAIRHAHSAKGIALQIGADLLADRWAQLEASPESCPISELTALRQATQQELISQSV</sequence>
<evidence type="ECO:0000259" key="8">
    <source>
        <dbReference type="PROSITE" id="PS50109"/>
    </source>
</evidence>
<dbReference type="SMART" id="SM00448">
    <property type="entry name" value="REC"/>
    <property type="match status" value="1"/>
</dbReference>
<keyword evidence="11" id="KW-1185">Reference proteome</keyword>
<dbReference type="Gene3D" id="3.30.565.10">
    <property type="entry name" value="Histidine kinase-like ATPase, C-terminal domain"/>
    <property type="match status" value="1"/>
</dbReference>
<dbReference type="Gene3D" id="1.10.287.130">
    <property type="match status" value="1"/>
</dbReference>
<dbReference type="EMBL" id="CP081150">
    <property type="protein sequence ID" value="QZA78022.1"/>
    <property type="molecule type" value="Genomic_DNA"/>
</dbReference>
<dbReference type="InterPro" id="IPR011006">
    <property type="entry name" value="CheY-like_superfamily"/>
</dbReference>
<dbReference type="RefSeq" id="WP_221006399.1">
    <property type="nucleotide sequence ID" value="NZ_CP081150.1"/>
</dbReference>
<dbReference type="SUPFAM" id="SSF47226">
    <property type="entry name" value="Histidine-containing phosphotransfer domain, HPT domain"/>
    <property type="match status" value="1"/>
</dbReference>
<dbReference type="SUPFAM" id="SSF47384">
    <property type="entry name" value="Homodimeric domain of signal transducing histidine kinase"/>
    <property type="match status" value="1"/>
</dbReference>
<evidence type="ECO:0000313" key="10">
    <source>
        <dbReference type="EMBL" id="QZA78022.1"/>
    </source>
</evidence>
<evidence type="ECO:0000256" key="1">
    <source>
        <dbReference type="ARBA" id="ARBA00000085"/>
    </source>
</evidence>
<dbReference type="CDD" id="cd00082">
    <property type="entry name" value="HisKA"/>
    <property type="match status" value="1"/>
</dbReference>
<dbReference type="InterPro" id="IPR003661">
    <property type="entry name" value="HisK_dim/P_dom"/>
</dbReference>
<evidence type="ECO:0000256" key="2">
    <source>
        <dbReference type="ARBA" id="ARBA00012438"/>
    </source>
</evidence>
<feature type="domain" description="Histidine kinase" evidence="8">
    <location>
        <begin position="234"/>
        <end position="452"/>
    </location>
</feature>
<dbReference type="InterPro" id="IPR036641">
    <property type="entry name" value="HPT_dom_sf"/>
</dbReference>
<feature type="transmembrane region" description="Helical" evidence="7">
    <location>
        <begin position="176"/>
        <end position="198"/>
    </location>
</feature>
<dbReference type="PANTHER" id="PTHR43047">
    <property type="entry name" value="TWO-COMPONENT HISTIDINE PROTEIN KINASE"/>
    <property type="match status" value="1"/>
</dbReference>
<dbReference type="PROSITE" id="PS50110">
    <property type="entry name" value="RESPONSE_REGULATORY"/>
    <property type="match status" value="1"/>
</dbReference>
<protein>
    <recommendedName>
        <fullName evidence="2">histidine kinase</fullName>
        <ecNumber evidence="2">2.7.13.3</ecNumber>
    </recommendedName>
</protein>
<evidence type="ECO:0000256" key="3">
    <source>
        <dbReference type="ARBA" id="ARBA00022553"/>
    </source>
</evidence>
<dbReference type="Pfam" id="PF00072">
    <property type="entry name" value="Response_reg"/>
    <property type="match status" value="1"/>
</dbReference>
<evidence type="ECO:0000259" key="9">
    <source>
        <dbReference type="PROSITE" id="PS50110"/>
    </source>
</evidence>
<reference evidence="10 11" key="1">
    <citation type="submission" date="2021-08" db="EMBL/GenBank/DDBJ databases">
        <title>complete genome sequencing of Deefgea sp. D25.</title>
        <authorList>
            <person name="Bae J.-W."/>
            <person name="Gim D.-H."/>
        </authorList>
    </citation>
    <scope>NUCLEOTIDE SEQUENCE [LARGE SCALE GENOMIC DNA]</scope>
    <source>
        <strain evidence="10 11">D25</strain>
    </source>
</reference>
<dbReference type="Gene3D" id="1.20.120.160">
    <property type="entry name" value="HPT domain"/>
    <property type="match status" value="1"/>
</dbReference>
<dbReference type="SMART" id="SM00388">
    <property type="entry name" value="HisKA"/>
    <property type="match status" value="1"/>
</dbReference>
<dbReference type="Proteomes" id="UP000825679">
    <property type="component" value="Chromosome"/>
</dbReference>
<feature type="transmembrane region" description="Helical" evidence="7">
    <location>
        <begin position="6"/>
        <end position="25"/>
    </location>
</feature>
<dbReference type="EC" id="2.7.13.3" evidence="2"/>
<dbReference type="InterPro" id="IPR001789">
    <property type="entry name" value="Sig_transdc_resp-reg_receiver"/>
</dbReference>
<dbReference type="PANTHER" id="PTHR43047:SF72">
    <property type="entry name" value="OSMOSENSING HISTIDINE PROTEIN KINASE SLN1"/>
    <property type="match status" value="1"/>
</dbReference>
<keyword evidence="7" id="KW-0812">Transmembrane</keyword>
<dbReference type="InterPro" id="IPR004358">
    <property type="entry name" value="Sig_transdc_His_kin-like_C"/>
</dbReference>
<feature type="modified residue" description="4-aspartylphosphate" evidence="6">
    <location>
        <position position="529"/>
    </location>
</feature>
<dbReference type="Pfam" id="PF02518">
    <property type="entry name" value="HATPase_c"/>
    <property type="match status" value="1"/>
</dbReference>
<keyword evidence="7" id="KW-0472">Membrane</keyword>
<accession>A0ABX8Z619</accession>
<dbReference type="InterPro" id="IPR005467">
    <property type="entry name" value="His_kinase_dom"/>
</dbReference>
<dbReference type="InterPro" id="IPR036097">
    <property type="entry name" value="HisK_dim/P_sf"/>
</dbReference>
<dbReference type="Gene3D" id="3.40.50.2300">
    <property type="match status" value="1"/>
</dbReference>
<keyword evidence="4" id="KW-0808">Transferase</keyword>
<organism evidence="10 11">
    <name type="scientific">Deefgea tanakiae</name>
    <dbReference type="NCBI Taxonomy" id="2865840"/>
    <lineage>
        <taxon>Bacteria</taxon>
        <taxon>Pseudomonadati</taxon>
        <taxon>Pseudomonadota</taxon>
        <taxon>Betaproteobacteria</taxon>
        <taxon>Neisseriales</taxon>
        <taxon>Chitinibacteraceae</taxon>
        <taxon>Deefgea</taxon>
    </lineage>
</organism>
<evidence type="ECO:0000256" key="7">
    <source>
        <dbReference type="SAM" id="Phobius"/>
    </source>
</evidence>